<dbReference type="EMBL" id="JARJLG010000003">
    <property type="protein sequence ID" value="KAJ7782404.1"/>
    <property type="molecule type" value="Genomic_DNA"/>
</dbReference>
<evidence type="ECO:0008006" key="4">
    <source>
        <dbReference type="Google" id="ProtNLM"/>
    </source>
</evidence>
<comment type="caution">
    <text evidence="2">The sequence shown here is derived from an EMBL/GenBank/DDBJ whole genome shotgun (WGS) entry which is preliminary data.</text>
</comment>
<evidence type="ECO:0000313" key="2">
    <source>
        <dbReference type="EMBL" id="KAJ7782404.1"/>
    </source>
</evidence>
<organism evidence="2 3">
    <name type="scientific">Mycena maculata</name>
    <dbReference type="NCBI Taxonomy" id="230809"/>
    <lineage>
        <taxon>Eukaryota</taxon>
        <taxon>Fungi</taxon>
        <taxon>Dikarya</taxon>
        <taxon>Basidiomycota</taxon>
        <taxon>Agaricomycotina</taxon>
        <taxon>Agaricomycetes</taxon>
        <taxon>Agaricomycetidae</taxon>
        <taxon>Agaricales</taxon>
        <taxon>Marasmiineae</taxon>
        <taxon>Mycenaceae</taxon>
        <taxon>Mycena</taxon>
    </lineage>
</organism>
<reference evidence="2" key="1">
    <citation type="submission" date="2023-03" db="EMBL/GenBank/DDBJ databases">
        <title>Massive genome expansion in bonnet fungi (Mycena s.s.) driven by repeated elements and novel gene families across ecological guilds.</title>
        <authorList>
            <consortium name="Lawrence Berkeley National Laboratory"/>
            <person name="Harder C.B."/>
            <person name="Miyauchi S."/>
            <person name="Viragh M."/>
            <person name="Kuo A."/>
            <person name="Thoen E."/>
            <person name="Andreopoulos B."/>
            <person name="Lu D."/>
            <person name="Skrede I."/>
            <person name="Drula E."/>
            <person name="Henrissat B."/>
            <person name="Morin E."/>
            <person name="Kohler A."/>
            <person name="Barry K."/>
            <person name="LaButti K."/>
            <person name="Morin E."/>
            <person name="Salamov A."/>
            <person name="Lipzen A."/>
            <person name="Mereny Z."/>
            <person name="Hegedus B."/>
            <person name="Baldrian P."/>
            <person name="Stursova M."/>
            <person name="Weitz H."/>
            <person name="Taylor A."/>
            <person name="Grigoriev I.V."/>
            <person name="Nagy L.G."/>
            <person name="Martin F."/>
            <person name="Kauserud H."/>
        </authorList>
    </citation>
    <scope>NUCLEOTIDE SEQUENCE</scope>
    <source>
        <strain evidence="2">CBHHK188m</strain>
    </source>
</reference>
<protein>
    <recommendedName>
        <fullName evidence="4">Secreted protein</fullName>
    </recommendedName>
</protein>
<gene>
    <name evidence="2" type="ORF">DFH07DRAFT_790548</name>
</gene>
<keyword evidence="3" id="KW-1185">Reference proteome</keyword>
<evidence type="ECO:0000256" key="1">
    <source>
        <dbReference type="SAM" id="SignalP"/>
    </source>
</evidence>
<evidence type="ECO:0000313" key="3">
    <source>
        <dbReference type="Proteomes" id="UP001215280"/>
    </source>
</evidence>
<dbReference type="Proteomes" id="UP001215280">
    <property type="component" value="Unassembled WGS sequence"/>
</dbReference>
<dbReference type="AlphaFoldDB" id="A0AAD7P094"/>
<accession>A0AAD7P094</accession>
<sequence length="88" mass="9810">MTSRSGNPVMRLILLIPTLLVSFLWLCESTMGESSPVIRIHCQRIPDNGPSPGRLSFDQSALLANGQSRHSLTWRWTAETVERSCLAD</sequence>
<name>A0AAD7P094_9AGAR</name>
<feature type="signal peptide" evidence="1">
    <location>
        <begin position="1"/>
        <end position="32"/>
    </location>
</feature>
<keyword evidence="1" id="KW-0732">Signal</keyword>
<proteinExistence type="predicted"/>
<feature type="chain" id="PRO_5042009236" description="Secreted protein" evidence="1">
    <location>
        <begin position="33"/>
        <end position="88"/>
    </location>
</feature>